<protein>
    <submittedName>
        <fullName evidence="2">Uncharacterized protein</fullName>
    </submittedName>
</protein>
<evidence type="ECO:0000256" key="1">
    <source>
        <dbReference type="SAM" id="MobiDB-lite"/>
    </source>
</evidence>
<reference evidence="2" key="1">
    <citation type="journal article" date="2020" name="Nat. Commun.">
        <title>Large-scale genome sequencing of mycorrhizal fungi provides insights into the early evolution of symbiotic traits.</title>
        <authorList>
            <person name="Miyauchi S."/>
            <person name="Kiss E."/>
            <person name="Kuo A."/>
            <person name="Drula E."/>
            <person name="Kohler A."/>
            <person name="Sanchez-Garcia M."/>
            <person name="Morin E."/>
            <person name="Andreopoulos B."/>
            <person name="Barry K.W."/>
            <person name="Bonito G."/>
            <person name="Buee M."/>
            <person name="Carver A."/>
            <person name="Chen C."/>
            <person name="Cichocki N."/>
            <person name="Clum A."/>
            <person name="Culley D."/>
            <person name="Crous P.W."/>
            <person name="Fauchery L."/>
            <person name="Girlanda M."/>
            <person name="Hayes R.D."/>
            <person name="Keri Z."/>
            <person name="LaButti K."/>
            <person name="Lipzen A."/>
            <person name="Lombard V."/>
            <person name="Magnuson J."/>
            <person name="Maillard F."/>
            <person name="Murat C."/>
            <person name="Nolan M."/>
            <person name="Ohm R.A."/>
            <person name="Pangilinan J."/>
            <person name="Pereira M.F."/>
            <person name="Perotto S."/>
            <person name="Peter M."/>
            <person name="Pfister S."/>
            <person name="Riley R."/>
            <person name="Sitrit Y."/>
            <person name="Stielow J.B."/>
            <person name="Szollosi G."/>
            <person name="Zifcakova L."/>
            <person name="Stursova M."/>
            <person name="Spatafora J.W."/>
            <person name="Tedersoo L."/>
            <person name="Vaario L.M."/>
            <person name="Yamada A."/>
            <person name="Yan M."/>
            <person name="Wang P."/>
            <person name="Xu J."/>
            <person name="Bruns T."/>
            <person name="Baldrian P."/>
            <person name="Vilgalys R."/>
            <person name="Dunand C."/>
            <person name="Henrissat B."/>
            <person name="Grigoriev I.V."/>
            <person name="Hibbett D."/>
            <person name="Nagy L.G."/>
            <person name="Martin F.M."/>
        </authorList>
    </citation>
    <scope>NUCLEOTIDE SEQUENCE</scope>
    <source>
        <strain evidence="2">UH-Tt-Lm1</strain>
    </source>
</reference>
<name>A0A9P6HWX3_9AGAM</name>
<feature type="compositionally biased region" description="Polar residues" evidence="1">
    <location>
        <begin position="191"/>
        <end position="203"/>
    </location>
</feature>
<comment type="caution">
    <text evidence="2">The sequence shown here is derived from an EMBL/GenBank/DDBJ whole genome shotgun (WGS) entry which is preliminary data.</text>
</comment>
<proteinExistence type="predicted"/>
<organism evidence="2 3">
    <name type="scientific">Thelephora terrestris</name>
    <dbReference type="NCBI Taxonomy" id="56493"/>
    <lineage>
        <taxon>Eukaryota</taxon>
        <taxon>Fungi</taxon>
        <taxon>Dikarya</taxon>
        <taxon>Basidiomycota</taxon>
        <taxon>Agaricomycotina</taxon>
        <taxon>Agaricomycetes</taxon>
        <taxon>Thelephorales</taxon>
        <taxon>Thelephoraceae</taxon>
        <taxon>Thelephora</taxon>
    </lineage>
</organism>
<sequence length="475" mass="53166">MSSFVANQALLDAAATPFDFSPSFETDAPLNVEQHLYDSPAAIAQDNEVAVNFLTVHNAPPQFWEDAGYEDPRLNRLDAPHAGARRLLSSMADAEYNDPIRARLDRPGVPRLLDAMEWEREDRIFRLERRMDTMYVVVNSLNEDFSHFALEHWGPFQASLLRYFGHRCHGAYCSDYPLDSPVIPPPPSRLGSVSPSLPSLESCSDNGGKEAEEEEVSSKSDDSFWTALSAIGQGEAGENEAEGGGRGSPGSVWVRVGELSLDGREEGDAGQSVSRCFRVSRVLAGSSDEDILVLPAERVSTILHMREEGNELLQLQAHIERKLTDIGRDELPMAKIERLEKDCLGFQEWTLVAEDERERQAGAIDLLKGEMITLKDLVQDLVDQTGRLEDDRVHFTCHVSELIGEVCDLQRRCQGEEGWSLGTLFVLLIVNGQPWSMISYEDLSDVDPNEIWQRLPLVESNLELVQRINNDFLLE</sequence>
<gene>
    <name evidence="2" type="ORF">BJ322DRAFT_1016681</name>
</gene>
<feature type="region of interest" description="Disordered" evidence="1">
    <location>
        <begin position="184"/>
        <end position="222"/>
    </location>
</feature>
<dbReference type="EMBL" id="WIUZ02000001">
    <property type="protein sequence ID" value="KAF9793076.1"/>
    <property type="molecule type" value="Genomic_DNA"/>
</dbReference>
<reference evidence="2" key="2">
    <citation type="submission" date="2020-11" db="EMBL/GenBank/DDBJ databases">
        <authorList>
            <consortium name="DOE Joint Genome Institute"/>
            <person name="Kuo A."/>
            <person name="Miyauchi S."/>
            <person name="Kiss E."/>
            <person name="Drula E."/>
            <person name="Kohler A."/>
            <person name="Sanchez-Garcia M."/>
            <person name="Andreopoulos B."/>
            <person name="Barry K.W."/>
            <person name="Bonito G."/>
            <person name="Buee M."/>
            <person name="Carver A."/>
            <person name="Chen C."/>
            <person name="Cichocki N."/>
            <person name="Clum A."/>
            <person name="Culley D."/>
            <person name="Crous P.W."/>
            <person name="Fauchery L."/>
            <person name="Girlanda M."/>
            <person name="Hayes R."/>
            <person name="Keri Z."/>
            <person name="Labutti K."/>
            <person name="Lipzen A."/>
            <person name="Lombard V."/>
            <person name="Magnuson J."/>
            <person name="Maillard F."/>
            <person name="Morin E."/>
            <person name="Murat C."/>
            <person name="Nolan M."/>
            <person name="Ohm R."/>
            <person name="Pangilinan J."/>
            <person name="Pereira M."/>
            <person name="Perotto S."/>
            <person name="Peter M."/>
            <person name="Riley R."/>
            <person name="Sitrit Y."/>
            <person name="Stielow B."/>
            <person name="Szollosi G."/>
            <person name="Zifcakova L."/>
            <person name="Stursova M."/>
            <person name="Spatafora J.W."/>
            <person name="Tedersoo L."/>
            <person name="Vaario L.-M."/>
            <person name="Yamada A."/>
            <person name="Yan M."/>
            <person name="Wang P."/>
            <person name="Xu J."/>
            <person name="Bruns T."/>
            <person name="Baldrian P."/>
            <person name="Vilgalys R."/>
            <person name="Henrissat B."/>
            <person name="Grigoriev I.V."/>
            <person name="Hibbett D."/>
            <person name="Nagy L.G."/>
            <person name="Martin F.M."/>
        </authorList>
    </citation>
    <scope>NUCLEOTIDE SEQUENCE</scope>
    <source>
        <strain evidence="2">UH-Tt-Lm1</strain>
    </source>
</reference>
<accession>A0A9P6HWX3</accession>
<evidence type="ECO:0000313" key="2">
    <source>
        <dbReference type="EMBL" id="KAF9793076.1"/>
    </source>
</evidence>
<dbReference type="Proteomes" id="UP000736335">
    <property type="component" value="Unassembled WGS sequence"/>
</dbReference>
<dbReference type="AlphaFoldDB" id="A0A9P6HWX3"/>
<keyword evidence="3" id="KW-1185">Reference proteome</keyword>
<evidence type="ECO:0000313" key="3">
    <source>
        <dbReference type="Proteomes" id="UP000736335"/>
    </source>
</evidence>